<reference evidence="1 2" key="1">
    <citation type="submission" date="2016-02" db="EMBL/GenBank/DDBJ databases">
        <title>Paenibacillus sp. LPB0068, isolated from Crassostrea gigas.</title>
        <authorList>
            <person name="Shin S.-K."/>
            <person name="Yi H."/>
        </authorList>
    </citation>
    <scope>NUCLEOTIDE SEQUENCE [LARGE SCALE GENOMIC DNA]</scope>
    <source>
        <strain evidence="1 2">LPB0068</strain>
    </source>
</reference>
<accession>A0A167EUY9</accession>
<proteinExistence type="predicted"/>
<dbReference type="EMBL" id="LSFN01000006">
    <property type="protein sequence ID" value="OAB75905.1"/>
    <property type="molecule type" value="Genomic_DNA"/>
</dbReference>
<organism evidence="1 2">
    <name type="scientific">Paenibacillus crassostreae</name>
    <dbReference type="NCBI Taxonomy" id="1763538"/>
    <lineage>
        <taxon>Bacteria</taxon>
        <taxon>Bacillati</taxon>
        <taxon>Bacillota</taxon>
        <taxon>Bacilli</taxon>
        <taxon>Bacillales</taxon>
        <taxon>Paenibacillaceae</taxon>
        <taxon>Paenibacillus</taxon>
    </lineage>
</organism>
<dbReference type="InterPro" id="IPR045424">
    <property type="entry name" value="DUF6509"/>
</dbReference>
<dbReference type="Proteomes" id="UP000077134">
    <property type="component" value="Unassembled WGS sequence"/>
</dbReference>
<comment type="caution">
    <text evidence="1">The sequence shown here is derived from an EMBL/GenBank/DDBJ whole genome shotgun (WGS) entry which is preliminary data.</text>
</comment>
<dbReference type="KEGG" id="pcx:LPB68_15340"/>
<protein>
    <submittedName>
        <fullName evidence="1">Pullulanase</fullName>
    </submittedName>
</protein>
<sequence length="95" mass="11072">MLTITNHTVKLIKDPFNILTGQRYEFILEIDVAEDDELYLENGLNVRVIYTVDESRSGIVKYELLERTSEAYVEFDLEDDEIEVVDAYCKAYLAE</sequence>
<dbReference type="Pfam" id="PF20119">
    <property type="entry name" value="DUF6509"/>
    <property type="match status" value="1"/>
</dbReference>
<name>A0A167EUY9_9BACL</name>
<dbReference type="STRING" id="1763538.LPB68_15340"/>
<keyword evidence="2" id="KW-1185">Reference proteome</keyword>
<dbReference type="OrthoDB" id="2736409at2"/>
<evidence type="ECO:0000313" key="2">
    <source>
        <dbReference type="Proteomes" id="UP000077134"/>
    </source>
</evidence>
<evidence type="ECO:0000313" key="1">
    <source>
        <dbReference type="EMBL" id="OAB75905.1"/>
    </source>
</evidence>
<dbReference type="AlphaFoldDB" id="A0A167EUY9"/>
<dbReference type="RefSeq" id="WP_068656862.1">
    <property type="nucleotide sequence ID" value="NZ_CP017770.1"/>
</dbReference>
<gene>
    <name evidence="1" type="ORF">PNBC_07680</name>
</gene>